<dbReference type="RefSeq" id="WP_093098205.1">
    <property type="nucleotide sequence ID" value="NZ_DAMDLF010000048.1"/>
</dbReference>
<dbReference type="InterPro" id="IPR018060">
    <property type="entry name" value="HTH_AraC"/>
</dbReference>
<dbReference type="InterPro" id="IPR020449">
    <property type="entry name" value="Tscrpt_reg_AraC-type_HTH"/>
</dbReference>
<dbReference type="InterPro" id="IPR009057">
    <property type="entry name" value="Homeodomain-like_sf"/>
</dbReference>
<evidence type="ECO:0000256" key="3">
    <source>
        <dbReference type="ARBA" id="ARBA00023163"/>
    </source>
</evidence>
<dbReference type="SMART" id="SM00342">
    <property type="entry name" value="HTH_ARAC"/>
    <property type="match status" value="1"/>
</dbReference>
<accession>A0AAJ4XDJ7</accession>
<dbReference type="PANTHER" id="PTHR43280">
    <property type="entry name" value="ARAC-FAMILY TRANSCRIPTIONAL REGULATOR"/>
    <property type="match status" value="1"/>
</dbReference>
<keyword evidence="3" id="KW-0804">Transcription</keyword>
<dbReference type="EMBL" id="LT906468">
    <property type="protein sequence ID" value="SNV53808.1"/>
    <property type="molecule type" value="Genomic_DNA"/>
</dbReference>
<dbReference type="AlphaFoldDB" id="A0AAJ4XDJ7"/>
<dbReference type="SUPFAM" id="SSF51182">
    <property type="entry name" value="RmlC-like cupins"/>
    <property type="match status" value="1"/>
</dbReference>
<dbReference type="KEGG" id="smiz:4412673_02969"/>
<sequence>MKPKFDRILSQLDNEVYKFRHFSDQLFSTNFHFHKEIQVNYIQEGSGQRVIGDNISNFEKDELTLLGSNLPHVWYSNPANHLEGKKAISITLFIDVDKCLSLLEPLQETHSIRNFFNQMDRGVMFLGKTKKELTKLLFAINEAEDLQRTIYFLQLLDRLIKAEDFQYISSSSYRNRYSSQEFKGNQVDHIIRFVIENYNKEIKLDEAAEMANMTKQAFCRFFKARTQKSFIQFVNETRISIACQEIMKTDNLISNVAYDCGFSSLSNFNKIFKSIKGTTPRQYKEKVSGRRESL</sequence>
<protein>
    <submittedName>
        <fullName evidence="5">Melibiose operon regulatory protein</fullName>
    </submittedName>
</protein>
<evidence type="ECO:0000313" key="6">
    <source>
        <dbReference type="Proteomes" id="UP000215355"/>
    </source>
</evidence>
<gene>
    <name evidence="5" type="primary">melR_2</name>
    <name evidence="5" type="ORF">SAMEA4412673_02969</name>
</gene>
<keyword evidence="2" id="KW-0238">DNA-binding</keyword>
<dbReference type="PROSITE" id="PS01124">
    <property type="entry name" value="HTH_ARAC_FAMILY_2"/>
    <property type="match status" value="1"/>
</dbReference>
<dbReference type="PRINTS" id="PR00032">
    <property type="entry name" value="HTHARAC"/>
</dbReference>
<dbReference type="InterPro" id="IPR018062">
    <property type="entry name" value="HTH_AraC-typ_CS"/>
</dbReference>
<evidence type="ECO:0000313" key="5">
    <source>
        <dbReference type="EMBL" id="SNV53808.1"/>
    </source>
</evidence>
<evidence type="ECO:0000259" key="4">
    <source>
        <dbReference type="PROSITE" id="PS01124"/>
    </source>
</evidence>
<organism evidence="5 6">
    <name type="scientific">Sphingobacterium mizutaii</name>
    <dbReference type="NCBI Taxonomy" id="1010"/>
    <lineage>
        <taxon>Bacteria</taxon>
        <taxon>Pseudomonadati</taxon>
        <taxon>Bacteroidota</taxon>
        <taxon>Sphingobacteriia</taxon>
        <taxon>Sphingobacteriales</taxon>
        <taxon>Sphingobacteriaceae</taxon>
        <taxon>Sphingobacterium</taxon>
    </lineage>
</organism>
<dbReference type="Pfam" id="PF12833">
    <property type="entry name" value="HTH_18"/>
    <property type="match status" value="1"/>
</dbReference>
<name>A0AAJ4XDJ7_9SPHI</name>
<dbReference type="PROSITE" id="PS00041">
    <property type="entry name" value="HTH_ARAC_FAMILY_1"/>
    <property type="match status" value="1"/>
</dbReference>
<dbReference type="GO" id="GO:0043565">
    <property type="term" value="F:sequence-specific DNA binding"/>
    <property type="evidence" value="ECO:0007669"/>
    <property type="project" value="InterPro"/>
</dbReference>
<dbReference type="PANTHER" id="PTHR43280:SF27">
    <property type="entry name" value="TRANSCRIPTIONAL REGULATOR MTLR"/>
    <property type="match status" value="1"/>
</dbReference>
<dbReference type="InterPro" id="IPR011051">
    <property type="entry name" value="RmlC_Cupin_sf"/>
</dbReference>
<dbReference type="GO" id="GO:0003700">
    <property type="term" value="F:DNA-binding transcription factor activity"/>
    <property type="evidence" value="ECO:0007669"/>
    <property type="project" value="InterPro"/>
</dbReference>
<dbReference type="SUPFAM" id="SSF46689">
    <property type="entry name" value="Homeodomain-like"/>
    <property type="match status" value="2"/>
</dbReference>
<reference evidence="5 6" key="1">
    <citation type="submission" date="2017-06" db="EMBL/GenBank/DDBJ databases">
        <authorList>
            <consortium name="Pathogen Informatics"/>
        </authorList>
    </citation>
    <scope>NUCLEOTIDE SEQUENCE [LARGE SCALE GENOMIC DNA]</scope>
    <source>
        <strain evidence="5 6">NCTC12149</strain>
    </source>
</reference>
<keyword evidence="1" id="KW-0805">Transcription regulation</keyword>
<proteinExistence type="predicted"/>
<evidence type="ECO:0000256" key="1">
    <source>
        <dbReference type="ARBA" id="ARBA00023015"/>
    </source>
</evidence>
<evidence type="ECO:0000256" key="2">
    <source>
        <dbReference type="ARBA" id="ARBA00023125"/>
    </source>
</evidence>
<dbReference type="Proteomes" id="UP000215355">
    <property type="component" value="Chromosome 1"/>
</dbReference>
<dbReference type="Gene3D" id="1.10.10.60">
    <property type="entry name" value="Homeodomain-like"/>
    <property type="match status" value="2"/>
</dbReference>
<feature type="domain" description="HTH araC/xylS-type" evidence="4">
    <location>
        <begin position="188"/>
        <end position="286"/>
    </location>
</feature>